<proteinExistence type="inferred from homology"/>
<feature type="signal peptide" evidence="6">
    <location>
        <begin position="1"/>
        <end position="24"/>
    </location>
</feature>
<comment type="similarity">
    <text evidence="2">Belongs to the CopC family.</text>
</comment>
<sequence length="127" mass="13500">MLNIRNFVAGALVATAVIATPALAHPRLVTAAPDDKAVVAPTNRIAFTFSEQLVAAVSGMEVTMTGMPGMPNHTMKMSGYKTTVSEDGKTLMATFGRPLMAGTYSVQWHVVSSDTHRITGTTTFTVR</sequence>
<keyword evidence="5" id="KW-0186">Copper</keyword>
<name>A0A437N4A2_9SPHN</name>
<dbReference type="SUPFAM" id="SSF81296">
    <property type="entry name" value="E set domains"/>
    <property type="match status" value="1"/>
</dbReference>
<dbReference type="InterPro" id="IPR007348">
    <property type="entry name" value="CopC_dom"/>
</dbReference>
<evidence type="ECO:0000259" key="7">
    <source>
        <dbReference type="Pfam" id="PF04234"/>
    </source>
</evidence>
<feature type="domain" description="CopC" evidence="7">
    <location>
        <begin position="25"/>
        <end position="126"/>
    </location>
</feature>
<evidence type="ECO:0000256" key="6">
    <source>
        <dbReference type="SAM" id="SignalP"/>
    </source>
</evidence>
<gene>
    <name evidence="8" type="ORF">EOE18_10430</name>
</gene>
<dbReference type="Proteomes" id="UP000282837">
    <property type="component" value="Unassembled WGS sequence"/>
</dbReference>
<accession>A0A437N4A2</accession>
<dbReference type="InterPro" id="IPR014755">
    <property type="entry name" value="Cu-Rt/internalin_Ig-like"/>
</dbReference>
<dbReference type="Gene3D" id="2.60.40.1220">
    <property type="match status" value="1"/>
</dbReference>
<dbReference type="EMBL" id="SACO01000007">
    <property type="protein sequence ID" value="RVU04746.1"/>
    <property type="molecule type" value="Genomic_DNA"/>
</dbReference>
<evidence type="ECO:0000313" key="9">
    <source>
        <dbReference type="Proteomes" id="UP000282837"/>
    </source>
</evidence>
<protein>
    <submittedName>
        <fullName evidence="8">Copper resistance protein CopC</fullName>
    </submittedName>
</protein>
<comment type="caution">
    <text evidence="8">The sequence shown here is derived from an EMBL/GenBank/DDBJ whole genome shotgun (WGS) entry which is preliminary data.</text>
</comment>
<comment type="subcellular location">
    <subcellularLocation>
        <location evidence="1">Periplasm</location>
    </subcellularLocation>
</comment>
<dbReference type="GO" id="GO:0046688">
    <property type="term" value="P:response to copper ion"/>
    <property type="evidence" value="ECO:0007669"/>
    <property type="project" value="InterPro"/>
</dbReference>
<evidence type="ECO:0000256" key="1">
    <source>
        <dbReference type="ARBA" id="ARBA00004418"/>
    </source>
</evidence>
<keyword evidence="4" id="KW-0574">Periplasm</keyword>
<evidence type="ECO:0000256" key="4">
    <source>
        <dbReference type="ARBA" id="ARBA00022764"/>
    </source>
</evidence>
<dbReference type="GO" id="GO:0005507">
    <property type="term" value="F:copper ion binding"/>
    <property type="evidence" value="ECO:0007669"/>
    <property type="project" value="InterPro"/>
</dbReference>
<dbReference type="OrthoDB" id="9796814at2"/>
<organism evidence="8 9">
    <name type="scientific">Novosphingobium umbonatum</name>
    <dbReference type="NCBI Taxonomy" id="1908524"/>
    <lineage>
        <taxon>Bacteria</taxon>
        <taxon>Pseudomonadati</taxon>
        <taxon>Pseudomonadota</taxon>
        <taxon>Alphaproteobacteria</taxon>
        <taxon>Sphingomonadales</taxon>
        <taxon>Sphingomonadaceae</taxon>
        <taxon>Novosphingobium</taxon>
    </lineage>
</organism>
<feature type="chain" id="PRO_5019362422" evidence="6">
    <location>
        <begin position="25"/>
        <end position="127"/>
    </location>
</feature>
<dbReference type="InterPro" id="IPR014756">
    <property type="entry name" value="Ig_E-set"/>
</dbReference>
<dbReference type="Pfam" id="PF04234">
    <property type="entry name" value="CopC"/>
    <property type="match status" value="1"/>
</dbReference>
<dbReference type="NCBIfam" id="NF033814">
    <property type="entry name" value="copper_CopC"/>
    <property type="match status" value="1"/>
</dbReference>
<evidence type="ECO:0000256" key="3">
    <source>
        <dbReference type="ARBA" id="ARBA00022729"/>
    </source>
</evidence>
<reference evidence="8 9" key="1">
    <citation type="submission" date="2019-01" db="EMBL/GenBank/DDBJ databases">
        <authorList>
            <person name="Chen W.-M."/>
        </authorList>
    </citation>
    <scope>NUCLEOTIDE SEQUENCE [LARGE SCALE GENOMIC DNA]</scope>
    <source>
        <strain evidence="8 9">FSY-9</strain>
    </source>
</reference>
<dbReference type="GO" id="GO:0042597">
    <property type="term" value="C:periplasmic space"/>
    <property type="evidence" value="ECO:0007669"/>
    <property type="project" value="UniProtKB-SubCell"/>
</dbReference>
<keyword evidence="3 6" id="KW-0732">Signal</keyword>
<keyword evidence="9" id="KW-1185">Reference proteome</keyword>
<evidence type="ECO:0000256" key="5">
    <source>
        <dbReference type="ARBA" id="ARBA00023008"/>
    </source>
</evidence>
<dbReference type="AlphaFoldDB" id="A0A437N4A2"/>
<dbReference type="InterPro" id="IPR047685">
    <property type="entry name" value="CopC-like"/>
</dbReference>
<evidence type="ECO:0000256" key="2">
    <source>
        <dbReference type="ARBA" id="ARBA00010509"/>
    </source>
</evidence>
<evidence type="ECO:0000313" key="8">
    <source>
        <dbReference type="EMBL" id="RVU04746.1"/>
    </source>
</evidence>